<organism evidence="1 2">
    <name type="scientific">Trifolium medium</name>
    <dbReference type="NCBI Taxonomy" id="97028"/>
    <lineage>
        <taxon>Eukaryota</taxon>
        <taxon>Viridiplantae</taxon>
        <taxon>Streptophyta</taxon>
        <taxon>Embryophyta</taxon>
        <taxon>Tracheophyta</taxon>
        <taxon>Spermatophyta</taxon>
        <taxon>Magnoliopsida</taxon>
        <taxon>eudicotyledons</taxon>
        <taxon>Gunneridae</taxon>
        <taxon>Pentapetalae</taxon>
        <taxon>rosids</taxon>
        <taxon>fabids</taxon>
        <taxon>Fabales</taxon>
        <taxon>Fabaceae</taxon>
        <taxon>Papilionoideae</taxon>
        <taxon>50 kb inversion clade</taxon>
        <taxon>NPAAA clade</taxon>
        <taxon>Hologalegina</taxon>
        <taxon>IRL clade</taxon>
        <taxon>Trifolieae</taxon>
        <taxon>Trifolium</taxon>
    </lineage>
</organism>
<dbReference type="AlphaFoldDB" id="A0A392V791"/>
<accession>A0A392V791</accession>
<feature type="non-terminal residue" evidence="1">
    <location>
        <position position="1"/>
    </location>
</feature>
<proteinExistence type="predicted"/>
<dbReference type="Proteomes" id="UP000265520">
    <property type="component" value="Unassembled WGS sequence"/>
</dbReference>
<evidence type="ECO:0000313" key="2">
    <source>
        <dbReference type="Proteomes" id="UP000265520"/>
    </source>
</evidence>
<sequence>VEEGSDEVYCQVLLIPESS</sequence>
<evidence type="ECO:0000313" key="1">
    <source>
        <dbReference type="EMBL" id="MCI84166.1"/>
    </source>
</evidence>
<comment type="caution">
    <text evidence="1">The sequence shown here is derived from an EMBL/GenBank/DDBJ whole genome shotgun (WGS) entry which is preliminary data.</text>
</comment>
<protein>
    <submittedName>
        <fullName evidence="1">Uncharacterized protein</fullName>
    </submittedName>
</protein>
<name>A0A392V791_9FABA</name>
<reference evidence="1 2" key="1">
    <citation type="journal article" date="2018" name="Front. Plant Sci.">
        <title>Red Clover (Trifolium pratense) and Zigzag Clover (T. medium) - A Picture of Genomic Similarities and Differences.</title>
        <authorList>
            <person name="Dluhosova J."/>
            <person name="Istvanek J."/>
            <person name="Nedelnik J."/>
            <person name="Repkova J."/>
        </authorList>
    </citation>
    <scope>NUCLEOTIDE SEQUENCE [LARGE SCALE GENOMIC DNA]</scope>
    <source>
        <strain evidence="2">cv. 10/8</strain>
        <tissue evidence="1">Leaf</tissue>
    </source>
</reference>
<dbReference type="EMBL" id="LXQA011084256">
    <property type="protein sequence ID" value="MCI84166.1"/>
    <property type="molecule type" value="Genomic_DNA"/>
</dbReference>
<keyword evidence="2" id="KW-1185">Reference proteome</keyword>